<gene>
    <name evidence="4" type="ORF">FHX80_12134</name>
</gene>
<dbReference type="Gene3D" id="3.30.379.10">
    <property type="entry name" value="Chitobiase/beta-hexosaminidase domain 2-like"/>
    <property type="match status" value="1"/>
</dbReference>
<organism evidence="4 5">
    <name type="scientific">Streptomyces brevispora</name>
    <dbReference type="NCBI Taxonomy" id="887462"/>
    <lineage>
        <taxon>Bacteria</taxon>
        <taxon>Bacillati</taxon>
        <taxon>Actinomycetota</taxon>
        <taxon>Actinomycetes</taxon>
        <taxon>Kitasatosporales</taxon>
        <taxon>Streptomycetaceae</taxon>
        <taxon>Streptomyces</taxon>
    </lineage>
</organism>
<evidence type="ECO:0000256" key="1">
    <source>
        <dbReference type="ARBA" id="ARBA00022801"/>
    </source>
</evidence>
<feature type="compositionally biased region" description="Polar residues" evidence="2">
    <location>
        <begin position="245"/>
        <end position="261"/>
    </location>
</feature>
<keyword evidence="1" id="KW-0378">Hydrolase</keyword>
<dbReference type="Proteomes" id="UP000318186">
    <property type="component" value="Unassembled WGS sequence"/>
</dbReference>
<comment type="caution">
    <text evidence="4">The sequence shown here is derived from an EMBL/GenBank/DDBJ whole genome shotgun (WGS) entry which is preliminary data.</text>
</comment>
<evidence type="ECO:0000256" key="2">
    <source>
        <dbReference type="SAM" id="MobiDB-lite"/>
    </source>
</evidence>
<evidence type="ECO:0000313" key="4">
    <source>
        <dbReference type="EMBL" id="TWF91818.1"/>
    </source>
</evidence>
<protein>
    <recommendedName>
        <fullName evidence="3">Gylcosyl hydrolase 115 C-terminal domain-containing protein</fullName>
    </recommendedName>
</protein>
<dbReference type="GO" id="GO:0016787">
    <property type="term" value="F:hydrolase activity"/>
    <property type="evidence" value="ECO:0007669"/>
    <property type="project" value="UniProtKB-KW"/>
</dbReference>
<dbReference type="InterPro" id="IPR029018">
    <property type="entry name" value="Hex-like_dom2"/>
</dbReference>
<dbReference type="Pfam" id="PF17829">
    <property type="entry name" value="GH115_C"/>
    <property type="match status" value="1"/>
</dbReference>
<dbReference type="Gene3D" id="2.60.120.1620">
    <property type="match status" value="1"/>
</dbReference>
<feature type="domain" description="Gylcosyl hydrolase 115 C-terminal" evidence="3">
    <location>
        <begin position="186"/>
        <end position="229"/>
    </location>
</feature>
<dbReference type="PANTHER" id="PTHR37842:SF2">
    <property type="entry name" value="GYLCOSYL HYDROLASE 115 C-TERMINAL DOMAIN-CONTAINING PROTEIN"/>
    <property type="match status" value="1"/>
</dbReference>
<accession>A0A561TXL6</accession>
<dbReference type="EMBL" id="VIWW01000002">
    <property type="protein sequence ID" value="TWF91818.1"/>
    <property type="molecule type" value="Genomic_DNA"/>
</dbReference>
<feature type="region of interest" description="Disordered" evidence="2">
    <location>
        <begin position="221"/>
        <end position="268"/>
    </location>
</feature>
<dbReference type="PANTHER" id="PTHR37842">
    <property type="match status" value="1"/>
</dbReference>
<dbReference type="InterPro" id="IPR041437">
    <property type="entry name" value="GH115_C"/>
</dbReference>
<dbReference type="PROSITE" id="PS51318">
    <property type="entry name" value="TAT"/>
    <property type="match status" value="1"/>
</dbReference>
<dbReference type="AlphaFoldDB" id="A0A561TXL6"/>
<name>A0A561TXL6_9ACTN</name>
<dbReference type="InterPro" id="IPR006311">
    <property type="entry name" value="TAT_signal"/>
</dbReference>
<evidence type="ECO:0000313" key="5">
    <source>
        <dbReference type="Proteomes" id="UP000318186"/>
    </source>
</evidence>
<dbReference type="GO" id="GO:0005975">
    <property type="term" value="P:carbohydrate metabolic process"/>
    <property type="evidence" value="ECO:0007669"/>
    <property type="project" value="UniProtKB-ARBA"/>
</dbReference>
<proteinExistence type="predicted"/>
<sequence>MGKHFPRPVGRRSVLGLGLGLTALTATPLGSLLGLSAEASATGHGPDVRPTDPGAYISFTSRPGSFPLVRDGRAAPVVVSDRDWAGVVRVAGDLRDDIERVTGIRPALAHGTVPMGREVTIIGTVGRSPLIDGLIAKGRLDVSAIEGKWETSLQTVVDKPLPGVDWSTPGTPVVDRPVLSRSRPAGFVEANGYVSIEADHYGRAVNGGGVGWQRIADIGRTGAGMEPSRSPHPGRLRAVAARGWSTGSASSPPDRSPSTHTTRCRPTG</sequence>
<evidence type="ECO:0000259" key="3">
    <source>
        <dbReference type="Pfam" id="PF17829"/>
    </source>
</evidence>
<reference evidence="4 5" key="1">
    <citation type="submission" date="2019-06" db="EMBL/GenBank/DDBJ databases">
        <title>Sequencing the genomes of 1000 actinobacteria strains.</title>
        <authorList>
            <person name="Klenk H.-P."/>
        </authorList>
    </citation>
    <scope>NUCLEOTIDE SEQUENCE [LARGE SCALE GENOMIC DNA]</scope>
    <source>
        <strain evidence="4 5">DSM 42059</strain>
    </source>
</reference>